<evidence type="ECO:0000256" key="6">
    <source>
        <dbReference type="ARBA" id="ARBA00047942"/>
    </source>
</evidence>
<name>A0A429XCM0_SIMTE</name>
<evidence type="ECO:0000256" key="1">
    <source>
        <dbReference type="ARBA" id="ARBA00011900"/>
    </source>
</evidence>
<proteinExistence type="predicted"/>
<dbReference type="EMBL" id="QYTW02000002">
    <property type="protein sequence ID" value="RST61216.1"/>
    <property type="molecule type" value="Genomic_DNA"/>
</dbReference>
<dbReference type="AlphaFoldDB" id="A0A429XCM0"/>
<evidence type="ECO:0000256" key="3">
    <source>
        <dbReference type="ARBA" id="ARBA00022679"/>
    </source>
</evidence>
<dbReference type="GO" id="GO:0009307">
    <property type="term" value="P:DNA restriction-modification system"/>
    <property type="evidence" value="ECO:0007669"/>
    <property type="project" value="UniProtKB-KW"/>
</dbReference>
<keyword evidence="5" id="KW-0680">Restriction system</keyword>
<evidence type="ECO:0000256" key="4">
    <source>
        <dbReference type="ARBA" id="ARBA00022691"/>
    </source>
</evidence>
<comment type="catalytic activity">
    <reaction evidence="6">
        <text>a 2'-deoxyadenosine in DNA + S-adenosyl-L-methionine = an N(6)-methyl-2'-deoxyadenosine in DNA + S-adenosyl-L-homocysteine + H(+)</text>
        <dbReference type="Rhea" id="RHEA:15197"/>
        <dbReference type="Rhea" id="RHEA-COMP:12418"/>
        <dbReference type="Rhea" id="RHEA-COMP:12419"/>
        <dbReference type="ChEBI" id="CHEBI:15378"/>
        <dbReference type="ChEBI" id="CHEBI:57856"/>
        <dbReference type="ChEBI" id="CHEBI:59789"/>
        <dbReference type="ChEBI" id="CHEBI:90615"/>
        <dbReference type="ChEBI" id="CHEBI:90616"/>
        <dbReference type="EC" id="2.1.1.72"/>
    </reaction>
</comment>
<dbReference type="SUPFAM" id="SSF53335">
    <property type="entry name" value="S-adenosyl-L-methionine-dependent methyltransferases"/>
    <property type="match status" value="1"/>
</dbReference>
<keyword evidence="4" id="KW-0949">S-adenosyl-L-methionine</keyword>
<keyword evidence="3" id="KW-0808">Transferase</keyword>
<evidence type="ECO:0000256" key="2">
    <source>
        <dbReference type="ARBA" id="ARBA00022603"/>
    </source>
</evidence>
<dbReference type="EC" id="2.1.1.72" evidence="1"/>
<dbReference type="Gene3D" id="3.40.50.150">
    <property type="entry name" value="Vaccinia Virus protein VP39"/>
    <property type="match status" value="1"/>
</dbReference>
<evidence type="ECO:0000256" key="5">
    <source>
        <dbReference type="ARBA" id="ARBA00022747"/>
    </source>
</evidence>
<dbReference type="PANTHER" id="PTHR42933:SF3">
    <property type="entry name" value="TYPE I RESTRICTION ENZYME MJAVIII METHYLASE SUBUNIT"/>
    <property type="match status" value="1"/>
</dbReference>
<protein>
    <recommendedName>
        <fullName evidence="1">site-specific DNA-methyltransferase (adenine-specific)</fullName>
        <ecNumber evidence="1">2.1.1.72</ecNumber>
    </recommendedName>
</protein>
<accession>A0A429XCM0</accession>
<reference evidence="8 9" key="1">
    <citation type="submission" date="2018-12" db="EMBL/GenBank/DDBJ databases">
        <authorList>
            <person name="Sun L."/>
            <person name="Chen Z."/>
        </authorList>
    </citation>
    <scope>NUCLEOTIDE SEQUENCE [LARGE SCALE GENOMIC DNA]</scope>
    <source>
        <strain evidence="8 9">LMG 29736</strain>
    </source>
</reference>
<gene>
    <name evidence="8" type="ORF">D5F11_004000</name>
</gene>
<sequence length="60" mass="6633">MPMGVLFRGGPEKEIRQRLIDLGVIEGVIALPSLLQPYTGIKTALLLCNKTSRNHAKVKF</sequence>
<organism evidence="8 9">
    <name type="scientific">Siminovitchia terrae</name>
    <name type="common">Bacillus terrae</name>
    <dbReference type="NCBI Taxonomy" id="1914933"/>
    <lineage>
        <taxon>Bacteria</taxon>
        <taxon>Bacillati</taxon>
        <taxon>Bacillota</taxon>
        <taxon>Bacilli</taxon>
        <taxon>Bacillales</taxon>
        <taxon>Bacillaceae</taxon>
        <taxon>Siminovitchia</taxon>
    </lineage>
</organism>
<comment type="caution">
    <text evidence="8">The sequence shown here is derived from an EMBL/GenBank/DDBJ whole genome shotgun (WGS) entry which is preliminary data.</text>
</comment>
<dbReference type="InterPro" id="IPR051537">
    <property type="entry name" value="DNA_Adenine_Mtase"/>
</dbReference>
<evidence type="ECO:0000259" key="7">
    <source>
        <dbReference type="Pfam" id="PF02384"/>
    </source>
</evidence>
<dbReference type="PANTHER" id="PTHR42933">
    <property type="entry name" value="SLR6095 PROTEIN"/>
    <property type="match status" value="1"/>
</dbReference>
<dbReference type="GO" id="GO:0003677">
    <property type="term" value="F:DNA binding"/>
    <property type="evidence" value="ECO:0007669"/>
    <property type="project" value="InterPro"/>
</dbReference>
<dbReference type="InterPro" id="IPR029063">
    <property type="entry name" value="SAM-dependent_MTases_sf"/>
</dbReference>
<dbReference type="InterPro" id="IPR003356">
    <property type="entry name" value="DNA_methylase_A-5"/>
</dbReference>
<keyword evidence="2" id="KW-0489">Methyltransferase</keyword>
<evidence type="ECO:0000313" key="8">
    <source>
        <dbReference type="EMBL" id="RST61216.1"/>
    </source>
</evidence>
<dbReference type="OrthoDB" id="9814572at2"/>
<evidence type="ECO:0000313" key="9">
    <source>
        <dbReference type="Proteomes" id="UP000287296"/>
    </source>
</evidence>
<dbReference type="Proteomes" id="UP000287296">
    <property type="component" value="Unassembled WGS sequence"/>
</dbReference>
<dbReference type="GO" id="GO:0008170">
    <property type="term" value="F:N-methyltransferase activity"/>
    <property type="evidence" value="ECO:0007669"/>
    <property type="project" value="InterPro"/>
</dbReference>
<dbReference type="Pfam" id="PF02384">
    <property type="entry name" value="N6_Mtase"/>
    <property type="match status" value="1"/>
</dbReference>
<feature type="domain" description="DNA methylase adenine-specific" evidence="7">
    <location>
        <begin position="1"/>
        <end position="58"/>
    </location>
</feature>
<dbReference type="GO" id="GO:0009007">
    <property type="term" value="F:site-specific DNA-methyltransferase (adenine-specific) activity"/>
    <property type="evidence" value="ECO:0007669"/>
    <property type="project" value="UniProtKB-EC"/>
</dbReference>
<dbReference type="GO" id="GO:0032259">
    <property type="term" value="P:methylation"/>
    <property type="evidence" value="ECO:0007669"/>
    <property type="project" value="UniProtKB-KW"/>
</dbReference>